<evidence type="ECO:0000313" key="6">
    <source>
        <dbReference type="EMBL" id="MBE0366788.1"/>
    </source>
</evidence>
<dbReference type="SMART" id="SM00220">
    <property type="entry name" value="S_TKc"/>
    <property type="match status" value="1"/>
</dbReference>
<dbReference type="PANTHER" id="PTHR16305:SF28">
    <property type="entry name" value="GUANYLATE CYCLASE DOMAIN-CONTAINING PROTEIN"/>
    <property type="match status" value="1"/>
</dbReference>
<dbReference type="Gene3D" id="1.10.510.10">
    <property type="entry name" value="Transferase(Phosphotransferase) domain 1"/>
    <property type="match status" value="1"/>
</dbReference>
<comment type="caution">
    <text evidence="6">The sequence shown here is derived from an EMBL/GenBank/DDBJ whole genome shotgun (WGS) entry which is preliminary data.</text>
</comment>
<dbReference type="InterPro" id="IPR008271">
    <property type="entry name" value="Ser/Thr_kinase_AS"/>
</dbReference>
<dbReference type="SUPFAM" id="SSF56112">
    <property type="entry name" value="Protein kinase-like (PK-like)"/>
    <property type="match status" value="1"/>
</dbReference>
<keyword evidence="2 4" id="KW-0547">Nucleotide-binding</keyword>
<dbReference type="Pfam" id="PF13191">
    <property type="entry name" value="AAA_16"/>
    <property type="match status" value="1"/>
</dbReference>
<evidence type="ECO:0000313" key="7">
    <source>
        <dbReference type="Proteomes" id="UP000615755"/>
    </source>
</evidence>
<evidence type="ECO:0000259" key="5">
    <source>
        <dbReference type="PROSITE" id="PS50011"/>
    </source>
</evidence>
<dbReference type="PROSITE" id="PS00107">
    <property type="entry name" value="PROTEIN_KINASE_ATP"/>
    <property type="match status" value="1"/>
</dbReference>
<dbReference type="InterPro" id="IPR041664">
    <property type="entry name" value="AAA_16"/>
</dbReference>
<dbReference type="SUPFAM" id="SSF52540">
    <property type="entry name" value="P-loop containing nucleoside triphosphate hydrolases"/>
    <property type="match status" value="1"/>
</dbReference>
<evidence type="ECO:0000256" key="3">
    <source>
        <dbReference type="ARBA" id="ARBA00022840"/>
    </source>
</evidence>
<comment type="subcellular location">
    <subcellularLocation>
        <location evidence="1">Membrane</location>
        <topology evidence="1">Single-pass membrane protein</topology>
    </subcellularLocation>
</comment>
<dbReference type="InterPro" id="IPR029787">
    <property type="entry name" value="Nucleotide_cyclase"/>
</dbReference>
<dbReference type="Gene3D" id="1.25.40.10">
    <property type="entry name" value="Tetratricopeptide repeat domain"/>
    <property type="match status" value="1"/>
</dbReference>
<dbReference type="Proteomes" id="UP000615755">
    <property type="component" value="Unassembled WGS sequence"/>
</dbReference>
<dbReference type="SUPFAM" id="SSF55073">
    <property type="entry name" value="Nucleotide cyclase"/>
    <property type="match status" value="1"/>
</dbReference>
<feature type="binding site" evidence="4">
    <location>
        <position position="48"/>
    </location>
    <ligand>
        <name>ATP</name>
        <dbReference type="ChEBI" id="CHEBI:30616"/>
    </ligand>
</feature>
<dbReference type="RefSeq" id="WP_192506296.1">
    <property type="nucleotide sequence ID" value="NZ_AQGV01000011.1"/>
</dbReference>
<dbReference type="Pfam" id="PF00069">
    <property type="entry name" value="Pkinase"/>
    <property type="match status" value="1"/>
</dbReference>
<accession>A0ABR9E719</accession>
<dbReference type="EMBL" id="AQGV01000011">
    <property type="protein sequence ID" value="MBE0366788.1"/>
    <property type="molecule type" value="Genomic_DNA"/>
</dbReference>
<evidence type="ECO:0000256" key="2">
    <source>
        <dbReference type="ARBA" id="ARBA00022741"/>
    </source>
</evidence>
<dbReference type="InterPro" id="IPR027417">
    <property type="entry name" value="P-loop_NTPase"/>
</dbReference>
<keyword evidence="7" id="KW-1185">Reference proteome</keyword>
<organism evidence="6 7">
    <name type="scientific">Pseudoalteromonas aurantia 208</name>
    <dbReference type="NCBI Taxonomy" id="1314867"/>
    <lineage>
        <taxon>Bacteria</taxon>
        <taxon>Pseudomonadati</taxon>
        <taxon>Pseudomonadota</taxon>
        <taxon>Gammaproteobacteria</taxon>
        <taxon>Alteromonadales</taxon>
        <taxon>Pseudoalteromonadaceae</taxon>
        <taxon>Pseudoalteromonas</taxon>
    </lineage>
</organism>
<evidence type="ECO:0000256" key="1">
    <source>
        <dbReference type="ARBA" id="ARBA00004167"/>
    </source>
</evidence>
<dbReference type="InterPro" id="IPR011990">
    <property type="entry name" value="TPR-like_helical_dom_sf"/>
</dbReference>
<sequence>MATLTTDLDIKTTFRSDYYKLLNKIGEGGFGLVYKAKQVSTGQIVAIKFLSLPHELVQDKRRRYIERFHREVDLIGRLNHPNIVQLIDKGQQQDSLLYAVYEYIDGQSLRDKLINSGPFEPSDAAHIMASVLDALAHAHDKGVIHRDIKPANIMLYRVGANTHVKVLDFGIGALRHEARQLDYKSITLTQETLGTPSYSAPEQLRGEPPIPQTDIYVWGLVFLECLTGQPAISGSSLAAIFHQQLSPSNVPLGLLAGHESANLLRRVLSKKSQERPASTTELYHHFKKLNFSNLVGSLSFQTNRDNRGIVQSNDDDETQYYDARLSYTRLTERKQVSVLCVIISTVQEATIGNEEQDILDTLHADQMQQCIDIAVRYGAYHVGNLGDTLLFYFGYPQVTDNDSRLCSRTALEIASNLHKKNALLKKTQGVTCYAHMGIQVGMMVSLANNMPEGKTAHEAMNLCRQAPPNQILCSENVKHLLDGYLHFDMCNQVNLTHSQNDPIFILHGERQLEAFGFLRGTRKNSIFVGRQPELRTLHTLLTSQLNPDRPRCVHIQGEAGIGKSRLVFELRTQSKALRHLVAQCLPEYRNNALFPIITLLKFKYSLDALTDTQALGVLKQAIQRTFLTQEKQEQGLLILSAWLNLPLPEHNNASSLSPEIQKQRLFDILVHLLCQPSELYHNGAAVVRHLFIFEDMHWADPTSQEFIGYFVSTSVFREGAHSWLTTSRESQPASVDPHLFTQLCVPKLNKEDTTSFITYLFDHQPLASGLLQVLQERTDGIPLFIEELASSLQKQKLVHKINGQFDFVSEDKKALVPMTLRDSLQQKLDQLQSGKDTAQLAAAIGREFDYALLVSASDKDEAQIQNDLQALINTELVFQQRQVDGDNYIFKHALVRDAAYEAMSLQQKEQIHLQVAKSLEKSLEYNADLSMSLIARHFFLAKQYREATEYGLKGVQQQVTYSANVEALEATKEVLDWCQHIKTPTVAIELEIQILGAQIAPVLSLDGYGGDRVAHITQQIPALVKQLNELAPTGNTHLRKLTKDKSDWVLFLNLFYESQREKAGVLGREMMADAIAHNDTQRHMMVAMMLAEVYFFDSDIDNALALHEKAISLWDPERDKNCYRDYGIHPHVQNLAMGGMYYLHSGDISTAAIRLAQAESLITDDLDDISRVFVYLFQAINAIHLNDNQQIKDSMHAYDRQYGKGTSVVHHTVYLSALYAFATDDFELGNLKTNIIRQSEQNISTARWCTFLAKLYMKHHHFDEAIKRFRDSFAIAQRNNTFIWFPYIKTTLAKCLFLKGYHEGVSNPVSNEIKQLLHDSIQLAWQKNSRWSALEALHCLKAIAPELMTSDYNHKLKELTMYMNERGLQNVTYKPDFIY</sequence>
<name>A0ABR9E719_9GAMM</name>
<protein>
    <recommendedName>
        <fullName evidence="5">Protein kinase domain-containing protein</fullName>
    </recommendedName>
</protein>
<keyword evidence="3 4" id="KW-0067">ATP-binding</keyword>
<dbReference type="PANTHER" id="PTHR16305">
    <property type="entry name" value="TESTICULAR SOLUBLE ADENYLYL CYCLASE"/>
    <property type="match status" value="1"/>
</dbReference>
<dbReference type="PROSITE" id="PS50011">
    <property type="entry name" value="PROTEIN_KINASE_DOM"/>
    <property type="match status" value="1"/>
</dbReference>
<dbReference type="SUPFAM" id="SSF48452">
    <property type="entry name" value="TPR-like"/>
    <property type="match status" value="1"/>
</dbReference>
<dbReference type="InterPro" id="IPR000719">
    <property type="entry name" value="Prot_kinase_dom"/>
</dbReference>
<dbReference type="NCBIfam" id="TIGR03903">
    <property type="entry name" value="TOMM_kin_cyc"/>
    <property type="match status" value="1"/>
</dbReference>
<dbReference type="PROSITE" id="PS00108">
    <property type="entry name" value="PROTEIN_KINASE_ST"/>
    <property type="match status" value="1"/>
</dbReference>
<gene>
    <name evidence="6" type="ORF">PAUR_a0033</name>
</gene>
<dbReference type="InterPro" id="IPR023889">
    <property type="entry name" value="TOMM_kin_cyc"/>
</dbReference>
<dbReference type="InterPro" id="IPR011009">
    <property type="entry name" value="Kinase-like_dom_sf"/>
</dbReference>
<proteinExistence type="predicted"/>
<dbReference type="InterPro" id="IPR017441">
    <property type="entry name" value="Protein_kinase_ATP_BS"/>
</dbReference>
<evidence type="ECO:0000256" key="4">
    <source>
        <dbReference type="PROSITE-ProRule" id="PRU10141"/>
    </source>
</evidence>
<reference evidence="6 7" key="1">
    <citation type="submission" date="2015-03" db="EMBL/GenBank/DDBJ databases">
        <title>Genome sequence of Pseudoalteromonas aurantia.</title>
        <authorList>
            <person name="Xie B.-B."/>
            <person name="Rong J.-C."/>
            <person name="Qin Q.-L."/>
            <person name="Zhang Y.-Z."/>
        </authorList>
    </citation>
    <scope>NUCLEOTIDE SEQUENCE [LARGE SCALE GENOMIC DNA]</scope>
    <source>
        <strain evidence="6 7">208</strain>
    </source>
</reference>
<dbReference type="Gene3D" id="3.30.70.1230">
    <property type="entry name" value="Nucleotide cyclase"/>
    <property type="match status" value="1"/>
</dbReference>
<dbReference type="Gene3D" id="3.40.50.300">
    <property type="entry name" value="P-loop containing nucleotide triphosphate hydrolases"/>
    <property type="match status" value="1"/>
</dbReference>
<dbReference type="CDD" id="cd14014">
    <property type="entry name" value="STKc_PknB_like"/>
    <property type="match status" value="1"/>
</dbReference>
<feature type="domain" description="Protein kinase" evidence="5">
    <location>
        <begin position="19"/>
        <end position="287"/>
    </location>
</feature>